<evidence type="ECO:0000313" key="3">
    <source>
        <dbReference type="Proteomes" id="UP000295341"/>
    </source>
</evidence>
<keyword evidence="3" id="KW-1185">Reference proteome</keyword>
<accession>A0A4R7P454</accession>
<feature type="region of interest" description="Disordered" evidence="1">
    <location>
        <begin position="1"/>
        <end position="24"/>
    </location>
</feature>
<dbReference type="EMBL" id="SOBT01000009">
    <property type="protein sequence ID" value="TDU28222.1"/>
    <property type="molecule type" value="Genomic_DNA"/>
</dbReference>
<evidence type="ECO:0000313" key="2">
    <source>
        <dbReference type="EMBL" id="TDU28222.1"/>
    </source>
</evidence>
<dbReference type="Proteomes" id="UP000295341">
    <property type="component" value="Unassembled WGS sequence"/>
</dbReference>
<sequence>MAMDHAQGIDQPQADDGTPFESVHANAKVEVGNAGSKVGAVLTAALHTVGVGKG</sequence>
<reference evidence="2 3" key="1">
    <citation type="submission" date="2019-03" db="EMBL/GenBank/DDBJ databases">
        <title>Genomic Encyclopedia of Type Strains, Phase IV (KMG-IV): sequencing the most valuable type-strain genomes for metagenomic binning, comparative biology and taxonomic classification.</title>
        <authorList>
            <person name="Goeker M."/>
        </authorList>
    </citation>
    <scope>NUCLEOTIDE SEQUENCE [LARGE SCALE GENOMIC DNA]</scope>
    <source>
        <strain evidence="2 3">DSM 26377</strain>
    </source>
</reference>
<comment type="caution">
    <text evidence="2">The sequence shown here is derived from an EMBL/GenBank/DDBJ whole genome shotgun (WGS) entry which is preliminary data.</text>
</comment>
<gene>
    <name evidence="2" type="ORF">DFR24_2587</name>
</gene>
<proteinExistence type="predicted"/>
<name>A0A4R7P454_9GAMM</name>
<protein>
    <submittedName>
        <fullName evidence="2">Uncharacterized protein</fullName>
    </submittedName>
</protein>
<evidence type="ECO:0000256" key="1">
    <source>
        <dbReference type="SAM" id="MobiDB-lite"/>
    </source>
</evidence>
<dbReference type="AlphaFoldDB" id="A0A4R7P454"/>
<organism evidence="2 3">
    <name type="scientific">Panacagrimonas perspica</name>
    <dbReference type="NCBI Taxonomy" id="381431"/>
    <lineage>
        <taxon>Bacteria</taxon>
        <taxon>Pseudomonadati</taxon>
        <taxon>Pseudomonadota</taxon>
        <taxon>Gammaproteobacteria</taxon>
        <taxon>Nevskiales</taxon>
        <taxon>Nevskiaceae</taxon>
        <taxon>Panacagrimonas</taxon>
    </lineage>
</organism>